<feature type="compositionally biased region" description="Low complexity" evidence="1">
    <location>
        <begin position="277"/>
        <end position="293"/>
    </location>
</feature>
<name>A0A9W8TY75_9AGAR</name>
<keyword evidence="3" id="KW-1185">Reference proteome</keyword>
<sequence>MKNMHDCHETDESQTSQELAKLLASGRPDISENSQASDELSANHEAPDLAQPEHGSRRRFSLLGLGQGLPMSQTQNLSDDLEVEEEGSHSSQKENLHSSTDSSKLGPNPLCSSNENALSRSKKSTNKTLGVSSQSCLPNPIIPALQLTSSNSDPTSQTPESLQGFSAFVDCPGGSSDEPAGDISSRPSHRPNGASDSEMICSHFGASSPERLDSIRRALSKNPTPISNYVGSDSQGSDKASQVSGLGSQDDEPQAQVVPQFDMSELRELENEFYGDTQPQSQATQSTQPTATPDNDVKDDAWANFTGIQVPPHRRHRYLASAKEGAALQAVRNDTFYDGFDSSSSAPDNDEIFRQFPAGTPDPTCNSQQETQETQLVETQLVGNLQQEDEWVPPVQFPAGYGPAPEDEGAATQIVETQVATQIVDDSSPDEDTPVDTSPPVVPDPPPRASVIRVKSPMHSLETVPDSEPPSVVPDPPPRTSFIRVKSPIHSLETAPDSEPPSAISDPPPRTSFIRTKSPINSLEIVPDSEPPVPSPAHSLERSSVHVGTSQRRAIGTRTIIQPAEAQTQPTDIDEDDEDDKPLAAIVKSDRRKDADDPSAARKPPPPKVSIFH</sequence>
<dbReference type="EMBL" id="JANVFU010000006">
    <property type="protein sequence ID" value="KAJ3744768.1"/>
    <property type="molecule type" value="Genomic_DNA"/>
</dbReference>
<feature type="region of interest" description="Disordered" evidence="1">
    <location>
        <begin position="422"/>
        <end position="613"/>
    </location>
</feature>
<feature type="compositionally biased region" description="Pro residues" evidence="1">
    <location>
        <begin position="467"/>
        <end position="479"/>
    </location>
</feature>
<proteinExistence type="predicted"/>
<feature type="compositionally biased region" description="Polar residues" evidence="1">
    <location>
        <begin position="146"/>
        <end position="164"/>
    </location>
</feature>
<feature type="region of interest" description="Disordered" evidence="1">
    <location>
        <begin position="339"/>
        <end position="372"/>
    </location>
</feature>
<comment type="caution">
    <text evidence="2">The sequence shown here is derived from an EMBL/GenBank/DDBJ whole genome shotgun (WGS) entry which is preliminary data.</text>
</comment>
<evidence type="ECO:0000313" key="2">
    <source>
        <dbReference type="EMBL" id="KAJ3744768.1"/>
    </source>
</evidence>
<dbReference type="AlphaFoldDB" id="A0A9W8TY75"/>
<feature type="region of interest" description="Disordered" evidence="1">
    <location>
        <begin position="1"/>
        <end position="301"/>
    </location>
</feature>
<accession>A0A9W8TY75</accession>
<evidence type="ECO:0000256" key="1">
    <source>
        <dbReference type="SAM" id="MobiDB-lite"/>
    </source>
</evidence>
<protein>
    <submittedName>
        <fullName evidence="2">Uncharacterized protein</fullName>
    </submittedName>
</protein>
<feature type="compositionally biased region" description="Polar residues" evidence="1">
    <location>
        <begin position="97"/>
        <end position="119"/>
    </location>
</feature>
<feature type="compositionally biased region" description="Basic and acidic residues" evidence="1">
    <location>
        <begin position="1"/>
        <end position="11"/>
    </location>
</feature>
<organism evidence="2 3">
    <name type="scientific">Lentinula detonsa</name>
    <dbReference type="NCBI Taxonomy" id="2804962"/>
    <lineage>
        <taxon>Eukaryota</taxon>
        <taxon>Fungi</taxon>
        <taxon>Dikarya</taxon>
        <taxon>Basidiomycota</taxon>
        <taxon>Agaricomycotina</taxon>
        <taxon>Agaricomycetes</taxon>
        <taxon>Agaricomycetidae</taxon>
        <taxon>Agaricales</taxon>
        <taxon>Marasmiineae</taxon>
        <taxon>Omphalotaceae</taxon>
        <taxon>Lentinula</taxon>
    </lineage>
</organism>
<feature type="compositionally biased region" description="Polar residues" evidence="1">
    <location>
        <begin position="31"/>
        <end position="40"/>
    </location>
</feature>
<feature type="compositionally biased region" description="Basic and acidic residues" evidence="1">
    <location>
        <begin position="86"/>
        <end position="96"/>
    </location>
</feature>
<feature type="compositionally biased region" description="Polar residues" evidence="1">
    <location>
        <begin position="221"/>
        <end position="247"/>
    </location>
</feature>
<feature type="compositionally biased region" description="Polar residues" evidence="1">
    <location>
        <begin position="126"/>
        <end position="137"/>
    </location>
</feature>
<feature type="compositionally biased region" description="Pro residues" evidence="1">
    <location>
        <begin position="603"/>
        <end position="613"/>
    </location>
</feature>
<feature type="compositionally biased region" description="Basic and acidic residues" evidence="1">
    <location>
        <begin position="588"/>
        <end position="600"/>
    </location>
</feature>
<evidence type="ECO:0000313" key="3">
    <source>
        <dbReference type="Proteomes" id="UP001142393"/>
    </source>
</evidence>
<dbReference type="Proteomes" id="UP001142393">
    <property type="component" value="Unassembled WGS sequence"/>
</dbReference>
<reference evidence="2 3" key="1">
    <citation type="journal article" date="2023" name="Proc. Natl. Acad. Sci. U.S.A.">
        <title>A global phylogenomic analysis of the shiitake genus Lentinula.</title>
        <authorList>
            <person name="Sierra-Patev S."/>
            <person name="Min B."/>
            <person name="Naranjo-Ortiz M."/>
            <person name="Looney B."/>
            <person name="Konkel Z."/>
            <person name="Slot J.C."/>
            <person name="Sakamoto Y."/>
            <person name="Steenwyk J.L."/>
            <person name="Rokas A."/>
            <person name="Carro J."/>
            <person name="Camarero S."/>
            <person name="Ferreira P."/>
            <person name="Molpeceres G."/>
            <person name="Ruiz-Duenas F.J."/>
            <person name="Serrano A."/>
            <person name="Henrissat B."/>
            <person name="Drula E."/>
            <person name="Hughes K.W."/>
            <person name="Mata J.L."/>
            <person name="Ishikawa N.K."/>
            <person name="Vargas-Isla R."/>
            <person name="Ushijima S."/>
            <person name="Smith C.A."/>
            <person name="Donoghue J."/>
            <person name="Ahrendt S."/>
            <person name="Andreopoulos W."/>
            <person name="He G."/>
            <person name="LaButti K."/>
            <person name="Lipzen A."/>
            <person name="Ng V."/>
            <person name="Riley R."/>
            <person name="Sandor L."/>
            <person name="Barry K."/>
            <person name="Martinez A.T."/>
            <person name="Xiao Y."/>
            <person name="Gibbons J.G."/>
            <person name="Terashima K."/>
            <person name="Grigoriev I.V."/>
            <person name="Hibbett D."/>
        </authorList>
    </citation>
    <scope>NUCLEOTIDE SEQUENCE [LARGE SCALE GENOMIC DNA]</scope>
    <source>
        <strain evidence="2 3">TFB7810</strain>
    </source>
</reference>
<gene>
    <name evidence="2" type="ORF">DFH05DRAFT_1081554</name>
</gene>